<dbReference type="InterPro" id="IPR010499">
    <property type="entry name" value="AraC_E-bd"/>
</dbReference>
<keyword evidence="1" id="KW-0805">Transcription regulation</keyword>
<evidence type="ECO:0000256" key="3">
    <source>
        <dbReference type="ARBA" id="ARBA00023163"/>
    </source>
</evidence>
<comment type="caution">
    <text evidence="5">The sequence shown here is derived from an EMBL/GenBank/DDBJ whole genome shotgun (WGS) entry which is preliminary data.</text>
</comment>
<dbReference type="PANTHER" id="PTHR47504">
    <property type="entry name" value="RIGHT ORIGIN-BINDING PROTEIN"/>
    <property type="match status" value="1"/>
</dbReference>
<evidence type="ECO:0000313" key="5">
    <source>
        <dbReference type="EMBL" id="MUK45045.1"/>
    </source>
</evidence>
<dbReference type="Pfam" id="PF06445">
    <property type="entry name" value="GyrI-like"/>
    <property type="match status" value="1"/>
</dbReference>
<dbReference type="Proteomes" id="UP000435323">
    <property type="component" value="Unassembled WGS sequence"/>
</dbReference>
<dbReference type="InterPro" id="IPR020449">
    <property type="entry name" value="Tscrpt_reg_AraC-type_HTH"/>
</dbReference>
<dbReference type="SUPFAM" id="SSF55136">
    <property type="entry name" value="Probable bacterial effector-binding domain"/>
    <property type="match status" value="1"/>
</dbReference>
<sequence>MSTDFEIDKSFNRIENILVFIHQNIDKPLTVEILAEMSCWSRWQLQRVFQNYTGMNVAQYVREQRLSMSALEVLDKKKRMLDIAYSYGFTSEIAFSRAFKQYFHKSPREYQKQAKKIGIQKPFLKQVNADPLLNSHFYRVRLEYKPSFKVLGLSTRVQGILSDTPDFIEKVPSVWNALDTYITCLSSIPEQKYAVIDTREENADSLLYWAGISCDALSTDELNLHKADLQIITIPEQEYAVLPFKGAAQDFSKSVEWLISEWLPTSGHQGIEGFDLEIYRSDTTQGIIDVEYWLPIRSL</sequence>
<dbReference type="InterPro" id="IPR018060">
    <property type="entry name" value="HTH_AraC"/>
</dbReference>
<accession>A0A6N3Z5F8</accession>
<name>A0A6N3Z5F8_ALIFS</name>
<gene>
    <name evidence="5" type="ORF">GNP77_06580</name>
</gene>
<dbReference type="PROSITE" id="PS01124">
    <property type="entry name" value="HTH_ARAC_FAMILY_2"/>
    <property type="match status" value="1"/>
</dbReference>
<reference evidence="5 6" key="1">
    <citation type="submission" date="2019-11" db="EMBL/GenBank/DDBJ databases">
        <title>Using colonization assays and comparative genomics to discover symbiosis behaviors and factors in Vibrio fischeri.</title>
        <authorList>
            <person name="Bongrand C."/>
            <person name="Moriano-Gutierrez S."/>
            <person name="Arevalo P."/>
            <person name="Mcfall-Ngai M."/>
            <person name="Visick K."/>
            <person name="Polz M.F."/>
            <person name="Ruby E.G."/>
        </authorList>
    </citation>
    <scope>NUCLEOTIDE SEQUENCE [LARGE SCALE GENOMIC DNA]</scope>
    <source>
        <strain evidence="6">emors.3.2</strain>
    </source>
</reference>
<dbReference type="Gene3D" id="1.10.10.60">
    <property type="entry name" value="Homeodomain-like"/>
    <property type="match status" value="2"/>
</dbReference>
<protein>
    <submittedName>
        <fullName evidence="5">Helix-turn-helix domain-containing protein</fullName>
    </submittedName>
</protein>
<dbReference type="SMART" id="SM00871">
    <property type="entry name" value="AraC_E_bind"/>
    <property type="match status" value="1"/>
</dbReference>
<feature type="domain" description="HTH araC/xylS-type" evidence="4">
    <location>
        <begin position="15"/>
        <end position="113"/>
    </location>
</feature>
<dbReference type="AlphaFoldDB" id="A0A6N3Z5F8"/>
<dbReference type="InterPro" id="IPR029442">
    <property type="entry name" value="GyrI-like"/>
</dbReference>
<evidence type="ECO:0000256" key="2">
    <source>
        <dbReference type="ARBA" id="ARBA00023125"/>
    </source>
</evidence>
<dbReference type="InterPro" id="IPR009057">
    <property type="entry name" value="Homeodomain-like_sf"/>
</dbReference>
<dbReference type="InterPro" id="IPR050959">
    <property type="entry name" value="MarA-like"/>
</dbReference>
<dbReference type="InterPro" id="IPR011256">
    <property type="entry name" value="Reg_factor_effector_dom_sf"/>
</dbReference>
<dbReference type="PANTHER" id="PTHR47504:SF5">
    <property type="entry name" value="RIGHT ORIGIN-BINDING PROTEIN"/>
    <property type="match status" value="1"/>
</dbReference>
<dbReference type="GO" id="GO:0003700">
    <property type="term" value="F:DNA-binding transcription factor activity"/>
    <property type="evidence" value="ECO:0007669"/>
    <property type="project" value="InterPro"/>
</dbReference>
<dbReference type="Pfam" id="PF12833">
    <property type="entry name" value="HTH_18"/>
    <property type="match status" value="1"/>
</dbReference>
<dbReference type="GO" id="GO:0043565">
    <property type="term" value="F:sequence-specific DNA binding"/>
    <property type="evidence" value="ECO:0007669"/>
    <property type="project" value="InterPro"/>
</dbReference>
<dbReference type="SUPFAM" id="SSF46689">
    <property type="entry name" value="Homeodomain-like"/>
    <property type="match status" value="2"/>
</dbReference>
<evidence type="ECO:0000256" key="1">
    <source>
        <dbReference type="ARBA" id="ARBA00023015"/>
    </source>
</evidence>
<evidence type="ECO:0000259" key="4">
    <source>
        <dbReference type="PROSITE" id="PS01124"/>
    </source>
</evidence>
<dbReference type="Gene3D" id="3.20.80.10">
    <property type="entry name" value="Regulatory factor, effector binding domain"/>
    <property type="match status" value="1"/>
</dbReference>
<dbReference type="RefSeq" id="WP_155657558.1">
    <property type="nucleotide sequence ID" value="NZ_WOBO01000005.1"/>
</dbReference>
<proteinExistence type="predicted"/>
<evidence type="ECO:0000313" key="6">
    <source>
        <dbReference type="Proteomes" id="UP000435323"/>
    </source>
</evidence>
<dbReference type="SMART" id="SM00342">
    <property type="entry name" value="HTH_ARAC"/>
    <property type="match status" value="1"/>
</dbReference>
<keyword evidence="2" id="KW-0238">DNA-binding</keyword>
<keyword evidence="3" id="KW-0804">Transcription</keyword>
<organism evidence="5 6">
    <name type="scientific">Aliivibrio fischeri</name>
    <name type="common">Vibrio fischeri</name>
    <dbReference type="NCBI Taxonomy" id="668"/>
    <lineage>
        <taxon>Bacteria</taxon>
        <taxon>Pseudomonadati</taxon>
        <taxon>Pseudomonadota</taxon>
        <taxon>Gammaproteobacteria</taxon>
        <taxon>Vibrionales</taxon>
        <taxon>Vibrionaceae</taxon>
        <taxon>Aliivibrio</taxon>
    </lineage>
</organism>
<dbReference type="EMBL" id="WOBO01000005">
    <property type="protein sequence ID" value="MUK45045.1"/>
    <property type="molecule type" value="Genomic_DNA"/>
</dbReference>
<dbReference type="PRINTS" id="PR00032">
    <property type="entry name" value="HTHARAC"/>
</dbReference>